<keyword evidence="2 7" id="KW-0732">Signal</keyword>
<evidence type="ECO:0000256" key="1">
    <source>
        <dbReference type="ARBA" id="ARBA00022669"/>
    </source>
</evidence>
<dbReference type="PANTHER" id="PTHR23301">
    <property type="entry name" value="CHITIN BINDING PERITROPHIN-A"/>
    <property type="match status" value="1"/>
</dbReference>
<evidence type="ECO:0000256" key="4">
    <source>
        <dbReference type="ARBA" id="ARBA00023157"/>
    </source>
</evidence>
<proteinExistence type="predicted"/>
<dbReference type="GO" id="GO:0008061">
    <property type="term" value="F:chitin binding"/>
    <property type="evidence" value="ECO:0007669"/>
    <property type="project" value="UniProtKB-KW"/>
</dbReference>
<feature type="region of interest" description="Disordered" evidence="6">
    <location>
        <begin position="87"/>
        <end position="139"/>
    </location>
</feature>
<gene>
    <name evidence="10" type="primary">LOC108678344</name>
</gene>
<feature type="domain" description="Chitin-binding type-2" evidence="8">
    <location>
        <begin position="175"/>
        <end position="230"/>
    </location>
</feature>
<sequence length="245" mass="25959">MFRAFIYCLLVFGASAADDPCAPDCAPGDDGLYPHPQDCTEYYQCANGNAIIQHCPGGLEYNPTAGVCDFPASAGCTADPDFDCGGGEVSTTTSAPSTTAPAESTTEVHSTTMETISTEETTTDKKTTTEEIVSTSSYTPELTTESLTTTQEVSYTTTEILSSLNPSTDVPLDCFPSCPSSSAIYANPRDCDTYFMCFGGVPYLMTCSPGQEYNPETEFCEDAGTFECTAGPDQPCIAVTNPPKF</sequence>
<protein>
    <submittedName>
        <fullName evidence="10">Probable endochitinase</fullName>
    </submittedName>
</protein>
<keyword evidence="3" id="KW-0677">Repeat</keyword>
<dbReference type="KEGG" id="hazt:108678344"/>
<dbReference type="PANTHER" id="PTHR23301:SF0">
    <property type="entry name" value="CHITIN-BINDING TYPE-2 DOMAIN-CONTAINING PROTEIN-RELATED"/>
    <property type="match status" value="1"/>
</dbReference>
<keyword evidence="4" id="KW-1015">Disulfide bond</keyword>
<dbReference type="OMA" id="ADESECC"/>
<dbReference type="PROSITE" id="PS50940">
    <property type="entry name" value="CHIT_BIND_II"/>
    <property type="match status" value="2"/>
</dbReference>
<evidence type="ECO:0000256" key="6">
    <source>
        <dbReference type="SAM" id="MobiDB-lite"/>
    </source>
</evidence>
<feature type="signal peptide" evidence="7">
    <location>
        <begin position="1"/>
        <end position="16"/>
    </location>
</feature>
<name>A0A8B7P7S1_HYAAZ</name>
<organism evidence="9 10">
    <name type="scientific">Hyalella azteca</name>
    <name type="common">Amphipod</name>
    <dbReference type="NCBI Taxonomy" id="294128"/>
    <lineage>
        <taxon>Eukaryota</taxon>
        <taxon>Metazoa</taxon>
        <taxon>Ecdysozoa</taxon>
        <taxon>Arthropoda</taxon>
        <taxon>Crustacea</taxon>
        <taxon>Multicrustacea</taxon>
        <taxon>Malacostraca</taxon>
        <taxon>Eumalacostraca</taxon>
        <taxon>Peracarida</taxon>
        <taxon>Amphipoda</taxon>
        <taxon>Senticaudata</taxon>
        <taxon>Talitrida</taxon>
        <taxon>Talitroidea</taxon>
        <taxon>Hyalellidae</taxon>
        <taxon>Hyalella</taxon>
    </lineage>
</organism>
<dbReference type="InterPro" id="IPR036508">
    <property type="entry name" value="Chitin-bd_dom_sf"/>
</dbReference>
<accession>A0A8B7P7S1</accession>
<keyword evidence="1" id="KW-0147">Chitin-binding</keyword>
<evidence type="ECO:0000256" key="5">
    <source>
        <dbReference type="ARBA" id="ARBA00023180"/>
    </source>
</evidence>
<feature type="compositionally biased region" description="Low complexity" evidence="6">
    <location>
        <begin position="90"/>
        <end position="120"/>
    </location>
</feature>
<evidence type="ECO:0000259" key="8">
    <source>
        <dbReference type="PROSITE" id="PS50940"/>
    </source>
</evidence>
<evidence type="ECO:0000313" key="10">
    <source>
        <dbReference type="RefSeq" id="XP_018022214.1"/>
    </source>
</evidence>
<dbReference type="AlphaFoldDB" id="A0A8B7P7S1"/>
<dbReference type="SUPFAM" id="SSF57625">
    <property type="entry name" value="Invertebrate chitin-binding proteins"/>
    <property type="match status" value="2"/>
</dbReference>
<feature type="chain" id="PRO_5034638591" evidence="7">
    <location>
        <begin position="17"/>
        <end position="245"/>
    </location>
</feature>
<evidence type="ECO:0000256" key="3">
    <source>
        <dbReference type="ARBA" id="ARBA00022737"/>
    </source>
</evidence>
<keyword evidence="9" id="KW-1185">Reference proteome</keyword>
<evidence type="ECO:0000256" key="7">
    <source>
        <dbReference type="SAM" id="SignalP"/>
    </source>
</evidence>
<dbReference type="OrthoDB" id="6344763at2759"/>
<dbReference type="FunFam" id="2.170.140.10:FF:000001">
    <property type="entry name" value="Acidic mammalian chitinase"/>
    <property type="match status" value="1"/>
</dbReference>
<reference evidence="10" key="1">
    <citation type="submission" date="2025-08" db="UniProtKB">
        <authorList>
            <consortium name="RefSeq"/>
        </authorList>
    </citation>
    <scope>IDENTIFICATION</scope>
    <source>
        <tissue evidence="10">Whole organism</tissue>
    </source>
</reference>
<keyword evidence="5" id="KW-0325">Glycoprotein</keyword>
<dbReference type="InterPro" id="IPR002557">
    <property type="entry name" value="Chitin-bd_dom"/>
</dbReference>
<dbReference type="Proteomes" id="UP000694843">
    <property type="component" value="Unplaced"/>
</dbReference>
<dbReference type="RefSeq" id="XP_018022214.1">
    <property type="nucleotide sequence ID" value="XM_018166725.2"/>
</dbReference>
<dbReference type="InterPro" id="IPR051940">
    <property type="entry name" value="Chitin_bind-dev_reg"/>
</dbReference>
<dbReference type="Gene3D" id="2.170.140.10">
    <property type="entry name" value="Chitin binding domain"/>
    <property type="match status" value="2"/>
</dbReference>
<feature type="domain" description="Chitin-binding type-2" evidence="8">
    <location>
        <begin position="22"/>
        <end position="78"/>
    </location>
</feature>
<dbReference type="Pfam" id="PF01607">
    <property type="entry name" value="CBM_14"/>
    <property type="match status" value="2"/>
</dbReference>
<evidence type="ECO:0000313" key="9">
    <source>
        <dbReference type="Proteomes" id="UP000694843"/>
    </source>
</evidence>
<evidence type="ECO:0000256" key="2">
    <source>
        <dbReference type="ARBA" id="ARBA00022729"/>
    </source>
</evidence>
<dbReference type="GeneID" id="108678344"/>
<feature type="compositionally biased region" description="Low complexity" evidence="6">
    <location>
        <begin position="130"/>
        <end position="139"/>
    </location>
</feature>
<dbReference type="GO" id="GO:0005576">
    <property type="term" value="C:extracellular region"/>
    <property type="evidence" value="ECO:0007669"/>
    <property type="project" value="InterPro"/>
</dbReference>
<dbReference type="SMART" id="SM00494">
    <property type="entry name" value="ChtBD2"/>
    <property type="match status" value="2"/>
</dbReference>